<sequence>MTAHWVAPQQSLMMATPDLRHQLQPEVLGHLLVFLLLPERIERNSQLTPNGLNQNPVPRDEEALQLRGGATAHIPNLYVKQENVENSLVNFNPSETTQIVQHQPQTGEPPTERRRIHGVHPLHFGGGEDATVPASVFSLAPAEASVWSLASAPSSSLRGKNRARAAPAVPSPLWREKQRKVAQTKAQQPVKAVRRYRGTRAKFTS</sequence>
<evidence type="ECO:0000313" key="2">
    <source>
        <dbReference type="EMBL" id="TNN57988.1"/>
    </source>
</evidence>
<dbReference type="AlphaFoldDB" id="A0A4Z2GWN3"/>
<reference evidence="2 3" key="1">
    <citation type="submission" date="2019-03" db="EMBL/GenBank/DDBJ databases">
        <title>First draft genome of Liparis tanakae, snailfish: a comprehensive survey of snailfish specific genes.</title>
        <authorList>
            <person name="Kim W."/>
            <person name="Song I."/>
            <person name="Jeong J.-H."/>
            <person name="Kim D."/>
            <person name="Kim S."/>
            <person name="Ryu S."/>
            <person name="Song J.Y."/>
            <person name="Lee S.K."/>
        </authorList>
    </citation>
    <scope>NUCLEOTIDE SEQUENCE [LARGE SCALE GENOMIC DNA]</scope>
    <source>
        <tissue evidence="2">Muscle</tissue>
    </source>
</reference>
<dbReference type="EMBL" id="SRLO01000392">
    <property type="protein sequence ID" value="TNN57988.1"/>
    <property type="molecule type" value="Genomic_DNA"/>
</dbReference>
<organism evidence="2 3">
    <name type="scientific">Liparis tanakae</name>
    <name type="common">Tanaka's snailfish</name>
    <dbReference type="NCBI Taxonomy" id="230148"/>
    <lineage>
        <taxon>Eukaryota</taxon>
        <taxon>Metazoa</taxon>
        <taxon>Chordata</taxon>
        <taxon>Craniata</taxon>
        <taxon>Vertebrata</taxon>
        <taxon>Euteleostomi</taxon>
        <taxon>Actinopterygii</taxon>
        <taxon>Neopterygii</taxon>
        <taxon>Teleostei</taxon>
        <taxon>Neoteleostei</taxon>
        <taxon>Acanthomorphata</taxon>
        <taxon>Eupercaria</taxon>
        <taxon>Perciformes</taxon>
        <taxon>Cottioidei</taxon>
        <taxon>Cottales</taxon>
        <taxon>Liparidae</taxon>
        <taxon>Liparis</taxon>
    </lineage>
</organism>
<evidence type="ECO:0000313" key="3">
    <source>
        <dbReference type="Proteomes" id="UP000314294"/>
    </source>
</evidence>
<dbReference type="Proteomes" id="UP000314294">
    <property type="component" value="Unassembled WGS sequence"/>
</dbReference>
<accession>A0A4Z2GWN3</accession>
<protein>
    <submittedName>
        <fullName evidence="2">Uncharacterized protein</fullName>
    </submittedName>
</protein>
<proteinExistence type="predicted"/>
<comment type="caution">
    <text evidence="2">The sequence shown here is derived from an EMBL/GenBank/DDBJ whole genome shotgun (WGS) entry which is preliminary data.</text>
</comment>
<feature type="region of interest" description="Disordered" evidence="1">
    <location>
        <begin position="157"/>
        <end position="205"/>
    </location>
</feature>
<keyword evidence="3" id="KW-1185">Reference proteome</keyword>
<gene>
    <name evidence="2" type="ORF">EYF80_031812</name>
</gene>
<evidence type="ECO:0000256" key="1">
    <source>
        <dbReference type="SAM" id="MobiDB-lite"/>
    </source>
</evidence>
<feature type="compositionally biased region" description="Basic residues" evidence="1">
    <location>
        <begin position="192"/>
        <end position="205"/>
    </location>
</feature>
<name>A0A4Z2GWN3_9TELE</name>